<dbReference type="Gene3D" id="3.40.50.880">
    <property type="match status" value="1"/>
</dbReference>
<keyword evidence="1" id="KW-0315">Glutamine amidotransferase</keyword>
<keyword evidence="4" id="KW-1185">Reference proteome</keyword>
<dbReference type="SUPFAM" id="SSF52317">
    <property type="entry name" value="Class I glutamine amidotransferase-like"/>
    <property type="match status" value="1"/>
</dbReference>
<dbReference type="PRINTS" id="PR00097">
    <property type="entry name" value="ANTSNTHASEII"/>
</dbReference>
<dbReference type="OrthoDB" id="9786812at2"/>
<evidence type="ECO:0000313" key="4">
    <source>
        <dbReference type="Proteomes" id="UP000095200"/>
    </source>
</evidence>
<dbReference type="FunFam" id="3.40.50.880:FF:000003">
    <property type="entry name" value="Anthranilate synthase component II"/>
    <property type="match status" value="1"/>
</dbReference>
<dbReference type="GO" id="GO:0005829">
    <property type="term" value="C:cytosol"/>
    <property type="evidence" value="ECO:0007669"/>
    <property type="project" value="TreeGrafter"/>
</dbReference>
<dbReference type="PANTHER" id="PTHR43418">
    <property type="entry name" value="MULTIFUNCTIONAL TRYPTOPHAN BIOSYNTHESIS PROTEIN-RELATED"/>
    <property type="match status" value="1"/>
</dbReference>
<dbReference type="EMBL" id="BDFE01000017">
    <property type="protein sequence ID" value="GAU09473.1"/>
    <property type="molecule type" value="Genomic_DNA"/>
</dbReference>
<dbReference type="NCBIfam" id="TIGR00566">
    <property type="entry name" value="trpG_papA"/>
    <property type="match status" value="1"/>
</dbReference>
<dbReference type="PROSITE" id="PS51273">
    <property type="entry name" value="GATASE_TYPE_1"/>
    <property type="match status" value="1"/>
</dbReference>
<name>A0A194AJH7_9BACT</name>
<dbReference type="RefSeq" id="WP_069859694.1">
    <property type="nucleotide sequence ID" value="NZ_BDFE01000017.1"/>
</dbReference>
<proteinExistence type="predicted"/>
<evidence type="ECO:0000313" key="3">
    <source>
        <dbReference type="EMBL" id="GAU09473.1"/>
    </source>
</evidence>
<dbReference type="GO" id="GO:0004049">
    <property type="term" value="F:anthranilate synthase activity"/>
    <property type="evidence" value="ECO:0007669"/>
    <property type="project" value="TreeGrafter"/>
</dbReference>
<gene>
    <name evidence="3" type="ORF">DPF_2199</name>
</gene>
<dbReference type="InterPro" id="IPR006221">
    <property type="entry name" value="TrpG/PapA_dom"/>
</dbReference>
<sequence length="200" mass="21806">MILLVDNFDSFTFNLVQTFQTQGCNPLVHRNNEPEILDLATSPDLQGVVLSPGPSHPVNAGLCLELLTRLPRHIPVLGVCLGHQILGYFAGAHVSRANRIMHGKTSTIEHTNTGLFAGLPQPMVIGRYHSLIVFPGTTRLSFTVTAATQDGSIMGLAYTNRPWMGVQFHPESVLTPDGPRLLNNFIRICQDQADGTKNVA</sequence>
<accession>A0A194AJH7</accession>
<dbReference type="PRINTS" id="PR00096">
    <property type="entry name" value="GATASE"/>
</dbReference>
<dbReference type="PANTHER" id="PTHR43418:SF4">
    <property type="entry name" value="MULTIFUNCTIONAL TRYPTOPHAN BIOSYNTHESIS PROTEIN"/>
    <property type="match status" value="1"/>
</dbReference>
<reference evidence="4" key="1">
    <citation type="submission" date="2016-06" db="EMBL/GenBank/DDBJ databases">
        <title>Draft genome sequence of Desulfoplanes formicivorans strain Pf12B.</title>
        <authorList>
            <person name="Watanabe M."/>
            <person name="Kojima H."/>
            <person name="Fukui M."/>
        </authorList>
    </citation>
    <scope>NUCLEOTIDE SEQUENCE [LARGE SCALE GENOMIC DNA]</scope>
    <source>
        <strain evidence="4">Pf12B</strain>
    </source>
</reference>
<dbReference type="InterPro" id="IPR050472">
    <property type="entry name" value="Anth_synth/Amidotransfase"/>
</dbReference>
<dbReference type="InterPro" id="IPR017926">
    <property type="entry name" value="GATASE"/>
</dbReference>
<dbReference type="STRING" id="1592317.DPF_2199"/>
<dbReference type="InterPro" id="IPR029062">
    <property type="entry name" value="Class_I_gatase-like"/>
</dbReference>
<dbReference type="PRINTS" id="PR00099">
    <property type="entry name" value="CPSGATASE"/>
</dbReference>
<organism evidence="3 4">
    <name type="scientific">Desulfoplanes formicivorans</name>
    <dbReference type="NCBI Taxonomy" id="1592317"/>
    <lineage>
        <taxon>Bacteria</taxon>
        <taxon>Pseudomonadati</taxon>
        <taxon>Thermodesulfobacteriota</taxon>
        <taxon>Desulfovibrionia</taxon>
        <taxon>Desulfovibrionales</taxon>
        <taxon>Desulfoplanaceae</taxon>
        <taxon>Desulfoplanes</taxon>
    </lineage>
</organism>
<dbReference type="Proteomes" id="UP000095200">
    <property type="component" value="Unassembled WGS sequence"/>
</dbReference>
<evidence type="ECO:0000256" key="1">
    <source>
        <dbReference type="ARBA" id="ARBA00022962"/>
    </source>
</evidence>
<dbReference type="Pfam" id="PF00117">
    <property type="entry name" value="GATase"/>
    <property type="match status" value="1"/>
</dbReference>
<dbReference type="GO" id="GO:0000162">
    <property type="term" value="P:L-tryptophan biosynthetic process"/>
    <property type="evidence" value="ECO:0007669"/>
    <property type="project" value="TreeGrafter"/>
</dbReference>
<evidence type="ECO:0000259" key="2">
    <source>
        <dbReference type="Pfam" id="PF00117"/>
    </source>
</evidence>
<comment type="caution">
    <text evidence="3">The sequence shown here is derived from an EMBL/GenBank/DDBJ whole genome shotgun (WGS) entry which is preliminary data.</text>
</comment>
<dbReference type="CDD" id="cd01743">
    <property type="entry name" value="GATase1_Anthranilate_Synthase"/>
    <property type="match status" value="1"/>
</dbReference>
<feature type="domain" description="Glutamine amidotransferase" evidence="2">
    <location>
        <begin position="3"/>
        <end position="186"/>
    </location>
</feature>
<dbReference type="AlphaFoldDB" id="A0A194AJH7"/>
<protein>
    <submittedName>
        <fullName evidence="3">Anthranilate synthase</fullName>
    </submittedName>
</protein>